<dbReference type="Proteomes" id="UP000193642">
    <property type="component" value="Unassembled WGS sequence"/>
</dbReference>
<dbReference type="Pfam" id="PF00170">
    <property type="entry name" value="bZIP_1"/>
    <property type="match status" value="1"/>
</dbReference>
<name>A0A1Y2C3U3_9FUNG</name>
<accession>A0A1Y2C3U3</accession>
<dbReference type="PROSITE" id="PS00036">
    <property type="entry name" value="BZIP_BASIC"/>
    <property type="match status" value="1"/>
</dbReference>
<dbReference type="InterPro" id="IPR046347">
    <property type="entry name" value="bZIP_sf"/>
</dbReference>
<evidence type="ECO:0000259" key="2">
    <source>
        <dbReference type="PROSITE" id="PS00036"/>
    </source>
</evidence>
<dbReference type="GO" id="GO:0003700">
    <property type="term" value="F:DNA-binding transcription factor activity"/>
    <property type="evidence" value="ECO:0007669"/>
    <property type="project" value="InterPro"/>
</dbReference>
<dbReference type="CDD" id="cd14688">
    <property type="entry name" value="bZIP_YAP"/>
    <property type="match status" value="1"/>
</dbReference>
<proteinExistence type="predicted"/>
<dbReference type="AlphaFoldDB" id="A0A1Y2C3U3"/>
<dbReference type="OrthoDB" id="5374328at2759"/>
<evidence type="ECO:0000313" key="4">
    <source>
        <dbReference type="Proteomes" id="UP000193642"/>
    </source>
</evidence>
<gene>
    <name evidence="3" type="ORF">BCR33DRAFT_718834</name>
</gene>
<dbReference type="SMART" id="SM00338">
    <property type="entry name" value="BRLZ"/>
    <property type="match status" value="1"/>
</dbReference>
<protein>
    <recommendedName>
        <fullName evidence="2">BZIP domain-containing protein</fullName>
    </recommendedName>
</protein>
<comment type="caution">
    <text evidence="3">The sequence shown here is derived from an EMBL/GenBank/DDBJ whole genome shotgun (WGS) entry which is preliminary data.</text>
</comment>
<sequence length="147" mass="16886">MSPKPRDPLKRAQQNREAQRTSRERKKAYIANLEQKVAELEALAQNRQPQSVIDPQAEAIAQRINHLQEQNDAISKSTAAAEESLAHMRLQLLSTLQENCRLSTHSSVRVVMLIFQELQEEQQRLIVRASELEHKLNKQRTDSISVK</sequence>
<dbReference type="SUPFAM" id="SSF57959">
    <property type="entry name" value="Leucine zipper domain"/>
    <property type="match status" value="1"/>
</dbReference>
<organism evidence="3 4">
    <name type="scientific">Rhizoclosmatium globosum</name>
    <dbReference type="NCBI Taxonomy" id="329046"/>
    <lineage>
        <taxon>Eukaryota</taxon>
        <taxon>Fungi</taxon>
        <taxon>Fungi incertae sedis</taxon>
        <taxon>Chytridiomycota</taxon>
        <taxon>Chytridiomycota incertae sedis</taxon>
        <taxon>Chytridiomycetes</taxon>
        <taxon>Chytridiales</taxon>
        <taxon>Chytriomycetaceae</taxon>
        <taxon>Rhizoclosmatium</taxon>
    </lineage>
</organism>
<feature type="region of interest" description="Disordered" evidence="1">
    <location>
        <begin position="1"/>
        <end position="25"/>
    </location>
</feature>
<dbReference type="InterPro" id="IPR004827">
    <property type="entry name" value="bZIP"/>
</dbReference>
<feature type="compositionally biased region" description="Basic and acidic residues" evidence="1">
    <location>
        <begin position="1"/>
        <end position="10"/>
    </location>
</feature>
<keyword evidence="4" id="KW-1185">Reference proteome</keyword>
<evidence type="ECO:0000256" key="1">
    <source>
        <dbReference type="SAM" id="MobiDB-lite"/>
    </source>
</evidence>
<reference evidence="3 4" key="1">
    <citation type="submission" date="2016-07" db="EMBL/GenBank/DDBJ databases">
        <title>Pervasive Adenine N6-methylation of Active Genes in Fungi.</title>
        <authorList>
            <consortium name="DOE Joint Genome Institute"/>
            <person name="Mondo S.J."/>
            <person name="Dannebaum R.O."/>
            <person name="Kuo R.C."/>
            <person name="Labutti K."/>
            <person name="Haridas S."/>
            <person name="Kuo A."/>
            <person name="Salamov A."/>
            <person name="Ahrendt S.R."/>
            <person name="Lipzen A."/>
            <person name="Sullivan W."/>
            <person name="Andreopoulos W.B."/>
            <person name="Clum A."/>
            <person name="Lindquist E."/>
            <person name="Daum C."/>
            <person name="Ramamoorthy G.K."/>
            <person name="Gryganskyi A."/>
            <person name="Culley D."/>
            <person name="Magnuson J.K."/>
            <person name="James T.Y."/>
            <person name="O'Malley M.A."/>
            <person name="Stajich J.E."/>
            <person name="Spatafora J.W."/>
            <person name="Visel A."/>
            <person name="Grigoriev I.V."/>
        </authorList>
    </citation>
    <scope>NUCLEOTIDE SEQUENCE [LARGE SCALE GENOMIC DNA]</scope>
    <source>
        <strain evidence="3 4">JEL800</strain>
    </source>
</reference>
<evidence type="ECO:0000313" key="3">
    <source>
        <dbReference type="EMBL" id="ORY41712.1"/>
    </source>
</evidence>
<dbReference type="Gene3D" id="1.20.5.170">
    <property type="match status" value="1"/>
</dbReference>
<feature type="domain" description="BZIP" evidence="2">
    <location>
        <begin position="10"/>
        <end position="25"/>
    </location>
</feature>
<dbReference type="EMBL" id="MCGO01000031">
    <property type="protein sequence ID" value="ORY41712.1"/>
    <property type="molecule type" value="Genomic_DNA"/>
</dbReference>